<dbReference type="OrthoDB" id="10072329at2759"/>
<gene>
    <name evidence="4" type="ORF">DAT39_000730</name>
</gene>
<dbReference type="Pfam" id="PF26060">
    <property type="entry name" value="TGFBR3_N"/>
    <property type="match status" value="1"/>
</dbReference>
<sequence length="452" mass="49983">MTDGCSTNYATNNGTEVHIINLRFTSVNENLMMTVTTAGPAILIFTSPDTPSKPIYIALNSDFNTSFYVSNRTTVFPMGKPMTVQETPDAQGQELVSWAVKQFGGVSSFTTMNNPRNINFTGVKGRAMDCDLRLELPTKKTSPKVQSDENAVKSCLLNSQDKLHIINIPDNVNVRNVSVDVVSSDIKLVLRGPVGTFWKVNSQTVSFLSNNIIQLNGMIVNLSKTLSGNDAELQDHALSYFNSKSISSYTEIFLNSPLISIRIEEKENDEVTKKIEVGTTASPGSYTKMQLFTSPDYAAELNPTTKVQTDKRLYAQVQSLVHGSLLLDIQVKSCFVRSKGIHPVQKQISVKKEPCSECHYITRFSFSFENVQDQPSNTWELRCNISYCSPLHLKGCAEPQLVKKDVLVTPSYVAPANPCFEFSLQSVLGVAFGGFLIGVLLIGALWFIKIRT</sequence>
<evidence type="ECO:0000256" key="2">
    <source>
        <dbReference type="SAM" id="Phobius"/>
    </source>
</evidence>
<keyword evidence="5" id="KW-1185">Reference proteome</keyword>
<name>A0A8J4X9H8_CLAMG</name>
<feature type="transmembrane region" description="Helical" evidence="2">
    <location>
        <begin position="427"/>
        <end position="448"/>
    </location>
</feature>
<accession>A0A8J4X9H8</accession>
<evidence type="ECO:0000313" key="5">
    <source>
        <dbReference type="Proteomes" id="UP000727407"/>
    </source>
</evidence>
<evidence type="ECO:0000313" key="4">
    <source>
        <dbReference type="EMBL" id="KAF5909527.1"/>
    </source>
</evidence>
<keyword evidence="2" id="KW-1133">Transmembrane helix</keyword>
<feature type="non-terminal residue" evidence="4">
    <location>
        <position position="1"/>
    </location>
</feature>
<dbReference type="Proteomes" id="UP000727407">
    <property type="component" value="Unassembled WGS sequence"/>
</dbReference>
<dbReference type="EMBL" id="QNUK01000004">
    <property type="protein sequence ID" value="KAF5909527.1"/>
    <property type="molecule type" value="Genomic_DNA"/>
</dbReference>
<proteinExistence type="predicted"/>
<feature type="domain" description="TGFBR3/Endoglin-like N-terminal" evidence="3">
    <location>
        <begin position="1"/>
        <end position="132"/>
    </location>
</feature>
<dbReference type="InterPro" id="IPR058899">
    <property type="entry name" value="TGFBR3/Endoglin-like_N"/>
</dbReference>
<organism evidence="4 5">
    <name type="scientific">Clarias magur</name>
    <name type="common">Asian catfish</name>
    <name type="synonym">Macropteronotus magur</name>
    <dbReference type="NCBI Taxonomy" id="1594786"/>
    <lineage>
        <taxon>Eukaryota</taxon>
        <taxon>Metazoa</taxon>
        <taxon>Chordata</taxon>
        <taxon>Craniata</taxon>
        <taxon>Vertebrata</taxon>
        <taxon>Euteleostomi</taxon>
        <taxon>Actinopterygii</taxon>
        <taxon>Neopterygii</taxon>
        <taxon>Teleostei</taxon>
        <taxon>Ostariophysi</taxon>
        <taxon>Siluriformes</taxon>
        <taxon>Clariidae</taxon>
        <taxon>Clarias</taxon>
    </lineage>
</organism>
<keyword evidence="2" id="KW-0812">Transmembrane</keyword>
<evidence type="ECO:0000256" key="1">
    <source>
        <dbReference type="ARBA" id="ARBA00023180"/>
    </source>
</evidence>
<keyword evidence="2" id="KW-0472">Membrane</keyword>
<comment type="caution">
    <text evidence="4">The sequence shown here is derived from an EMBL/GenBank/DDBJ whole genome shotgun (WGS) entry which is preliminary data.</text>
</comment>
<protein>
    <submittedName>
        <fullName evidence="4">Transforming growth factor beta receptor type 3-like</fullName>
    </submittedName>
</protein>
<dbReference type="AlphaFoldDB" id="A0A8J4X9H8"/>
<reference evidence="4" key="1">
    <citation type="submission" date="2020-07" db="EMBL/GenBank/DDBJ databases">
        <title>Clarias magur genome sequencing, assembly and annotation.</title>
        <authorList>
            <person name="Kushwaha B."/>
            <person name="Kumar R."/>
            <person name="Das P."/>
            <person name="Joshi C.G."/>
            <person name="Kumar D."/>
            <person name="Nagpure N.S."/>
            <person name="Pandey M."/>
            <person name="Agarwal S."/>
            <person name="Srivastava S."/>
            <person name="Singh M."/>
            <person name="Sahoo L."/>
            <person name="Jayasankar P."/>
            <person name="Meher P.K."/>
            <person name="Koringa P.G."/>
            <person name="Iquebal M.A."/>
            <person name="Das S.P."/>
            <person name="Bit A."/>
            <person name="Patnaik S."/>
            <person name="Patel N."/>
            <person name="Shah T.M."/>
            <person name="Hinsu A."/>
            <person name="Jena J.K."/>
        </authorList>
    </citation>
    <scope>NUCLEOTIDE SEQUENCE</scope>
    <source>
        <strain evidence="4">CIFAMagur01</strain>
        <tissue evidence="4">Testis</tissue>
    </source>
</reference>
<keyword evidence="1" id="KW-0325">Glycoprotein</keyword>
<keyword evidence="4" id="KW-0675">Receptor</keyword>
<evidence type="ECO:0000259" key="3">
    <source>
        <dbReference type="Pfam" id="PF26060"/>
    </source>
</evidence>